<evidence type="ECO:0000256" key="1">
    <source>
        <dbReference type="SAM" id="MobiDB-lite"/>
    </source>
</evidence>
<accession>E2C8X6</accession>
<proteinExistence type="predicted"/>
<dbReference type="AlphaFoldDB" id="E2C8X6"/>
<feature type="region of interest" description="Disordered" evidence="1">
    <location>
        <begin position="23"/>
        <end position="43"/>
    </location>
</feature>
<sequence length="95" mass="10555">MLSDVASPQRRPLLHSHCCLCQPHDVHDDGRDGAGDDDEEDDADVKPLYRLTVRHLHANGVRGALDNTIAIIPSPWKRRNATPRPTVKVVLITAF</sequence>
<dbReference type="EMBL" id="GL453744">
    <property type="protein sequence ID" value="EFN75594.1"/>
    <property type="molecule type" value="Genomic_DNA"/>
</dbReference>
<dbReference type="Proteomes" id="UP000008237">
    <property type="component" value="Unassembled WGS sequence"/>
</dbReference>
<protein>
    <submittedName>
        <fullName evidence="2">Uncharacterized protein</fullName>
    </submittedName>
</protein>
<gene>
    <name evidence="2" type="ORF">EAI_04559</name>
</gene>
<name>E2C8X6_HARSA</name>
<keyword evidence="3" id="KW-1185">Reference proteome</keyword>
<evidence type="ECO:0000313" key="3">
    <source>
        <dbReference type="Proteomes" id="UP000008237"/>
    </source>
</evidence>
<reference evidence="2 3" key="1">
    <citation type="journal article" date="2010" name="Science">
        <title>Genomic comparison of the ants Camponotus floridanus and Harpegnathos saltator.</title>
        <authorList>
            <person name="Bonasio R."/>
            <person name="Zhang G."/>
            <person name="Ye C."/>
            <person name="Mutti N.S."/>
            <person name="Fang X."/>
            <person name="Qin N."/>
            <person name="Donahue G."/>
            <person name="Yang P."/>
            <person name="Li Q."/>
            <person name="Li C."/>
            <person name="Zhang P."/>
            <person name="Huang Z."/>
            <person name="Berger S.L."/>
            <person name="Reinberg D."/>
            <person name="Wang J."/>
            <person name="Liebig J."/>
        </authorList>
    </citation>
    <scope>NUCLEOTIDE SEQUENCE [LARGE SCALE GENOMIC DNA]</scope>
    <source>
        <strain evidence="2 3">R22 G/1</strain>
    </source>
</reference>
<feature type="compositionally biased region" description="Basic and acidic residues" evidence="1">
    <location>
        <begin position="24"/>
        <end position="34"/>
    </location>
</feature>
<evidence type="ECO:0000313" key="2">
    <source>
        <dbReference type="EMBL" id="EFN75594.1"/>
    </source>
</evidence>
<organism evidence="3">
    <name type="scientific">Harpegnathos saltator</name>
    <name type="common">Jerdon's jumping ant</name>
    <dbReference type="NCBI Taxonomy" id="610380"/>
    <lineage>
        <taxon>Eukaryota</taxon>
        <taxon>Metazoa</taxon>
        <taxon>Ecdysozoa</taxon>
        <taxon>Arthropoda</taxon>
        <taxon>Hexapoda</taxon>
        <taxon>Insecta</taxon>
        <taxon>Pterygota</taxon>
        <taxon>Neoptera</taxon>
        <taxon>Endopterygota</taxon>
        <taxon>Hymenoptera</taxon>
        <taxon>Apocrita</taxon>
        <taxon>Aculeata</taxon>
        <taxon>Formicoidea</taxon>
        <taxon>Formicidae</taxon>
        <taxon>Ponerinae</taxon>
        <taxon>Ponerini</taxon>
        <taxon>Harpegnathos</taxon>
    </lineage>
</organism>
<dbReference type="InParanoid" id="E2C8X6"/>